<comment type="caution">
    <text evidence="1">The sequence shown here is derived from an EMBL/GenBank/DDBJ whole genome shotgun (WGS) entry which is preliminary data.</text>
</comment>
<organism evidence="1 2">
    <name type="scientific">Bifidobacterium pseudolongum</name>
    <dbReference type="NCBI Taxonomy" id="1694"/>
    <lineage>
        <taxon>Bacteria</taxon>
        <taxon>Bacillati</taxon>
        <taxon>Actinomycetota</taxon>
        <taxon>Actinomycetes</taxon>
        <taxon>Bifidobacteriales</taxon>
        <taxon>Bifidobacteriaceae</taxon>
        <taxon>Bifidobacterium</taxon>
    </lineage>
</organism>
<proteinExistence type="predicted"/>
<evidence type="ECO:0000313" key="1">
    <source>
        <dbReference type="EMBL" id="RGW07039.1"/>
    </source>
</evidence>
<accession>A0A395XBX2</accession>
<protein>
    <submittedName>
        <fullName evidence="1">Uncharacterized protein</fullName>
    </submittedName>
</protein>
<sequence length="191" mass="21680">MPNPKPLDQGLSYKQVTSHENWEEWVRVRGETDVLAWIMKCWQGFDFDTSSTAGYQNGVRLDTAGDYVLEARVHTPARLRLQLVAVPVSDTGVKLSDPFNVSSDATGHRTLRIDFTTNEPCWLTWLLRAQTASGSHEWVLRRLMLASREDYEQMKSMNVDWFDGDKIVRGGGLPPNRLYPHVDMCALVVVA</sequence>
<reference evidence="1 2" key="1">
    <citation type="submission" date="2018-08" db="EMBL/GenBank/DDBJ databases">
        <title>A genome reference for cultivated species of the human gut microbiota.</title>
        <authorList>
            <person name="Zou Y."/>
            <person name="Xue W."/>
            <person name="Luo G."/>
        </authorList>
    </citation>
    <scope>NUCLEOTIDE SEQUENCE [LARGE SCALE GENOMIC DNA]</scope>
    <source>
        <strain evidence="1 2">AF13-3LB</strain>
    </source>
</reference>
<dbReference type="AlphaFoldDB" id="A0A395XBX2"/>
<gene>
    <name evidence="1" type="ORF">DWV92_09490</name>
</gene>
<name>A0A395XBX2_9BIFI</name>
<evidence type="ECO:0000313" key="2">
    <source>
        <dbReference type="Proteomes" id="UP000265970"/>
    </source>
</evidence>
<dbReference type="Proteomes" id="UP000265970">
    <property type="component" value="Unassembled WGS sequence"/>
</dbReference>
<dbReference type="EMBL" id="QRZV01000009">
    <property type="protein sequence ID" value="RGW07039.1"/>
    <property type="molecule type" value="Genomic_DNA"/>
</dbReference>